<reference evidence="1" key="1">
    <citation type="submission" date="2021-06" db="EMBL/GenBank/DDBJ databases">
        <authorList>
            <person name="Kallberg Y."/>
            <person name="Tangrot J."/>
            <person name="Rosling A."/>
        </authorList>
    </citation>
    <scope>NUCLEOTIDE SEQUENCE</scope>
    <source>
        <strain evidence="1">IN212</strain>
    </source>
</reference>
<dbReference type="EMBL" id="CAJVPZ010000140">
    <property type="protein sequence ID" value="CAG8454626.1"/>
    <property type="molecule type" value="Genomic_DNA"/>
</dbReference>
<dbReference type="Proteomes" id="UP000789396">
    <property type="component" value="Unassembled WGS sequence"/>
</dbReference>
<comment type="caution">
    <text evidence="1">The sequence shown here is derived from an EMBL/GenBank/DDBJ whole genome shotgun (WGS) entry which is preliminary data.</text>
</comment>
<sequence>MLKLGISNDQIDHSYNPLNDIFNVDFNDYEQSNCKTAFIREPFWSPKKNISSELIAAFEQMEKYSA</sequence>
<accession>A0A9N8VNR7</accession>
<keyword evidence="2" id="KW-1185">Reference proteome</keyword>
<dbReference type="AlphaFoldDB" id="A0A9N8VNR7"/>
<protein>
    <submittedName>
        <fullName evidence="1">2960_t:CDS:1</fullName>
    </submittedName>
</protein>
<organism evidence="1 2">
    <name type="scientific">Racocetra fulgida</name>
    <dbReference type="NCBI Taxonomy" id="60492"/>
    <lineage>
        <taxon>Eukaryota</taxon>
        <taxon>Fungi</taxon>
        <taxon>Fungi incertae sedis</taxon>
        <taxon>Mucoromycota</taxon>
        <taxon>Glomeromycotina</taxon>
        <taxon>Glomeromycetes</taxon>
        <taxon>Diversisporales</taxon>
        <taxon>Gigasporaceae</taxon>
        <taxon>Racocetra</taxon>
    </lineage>
</organism>
<name>A0A9N8VNR7_9GLOM</name>
<evidence type="ECO:0000313" key="2">
    <source>
        <dbReference type="Proteomes" id="UP000789396"/>
    </source>
</evidence>
<dbReference type="OrthoDB" id="2439721at2759"/>
<gene>
    <name evidence="1" type="ORF">RFULGI_LOCUS402</name>
</gene>
<evidence type="ECO:0000313" key="1">
    <source>
        <dbReference type="EMBL" id="CAG8454626.1"/>
    </source>
</evidence>
<proteinExistence type="predicted"/>